<name>A0AAD6ZW57_9AGAR</name>
<evidence type="ECO:0000256" key="1">
    <source>
        <dbReference type="SAM" id="MobiDB-lite"/>
    </source>
</evidence>
<comment type="caution">
    <text evidence="2">The sequence shown here is derived from an EMBL/GenBank/DDBJ whole genome shotgun (WGS) entry which is preliminary data.</text>
</comment>
<gene>
    <name evidence="2" type="ORF">DFH08DRAFT_938128</name>
</gene>
<reference evidence="2" key="1">
    <citation type="submission" date="2023-03" db="EMBL/GenBank/DDBJ databases">
        <title>Massive genome expansion in bonnet fungi (Mycena s.s.) driven by repeated elements and novel gene families across ecological guilds.</title>
        <authorList>
            <consortium name="Lawrence Berkeley National Laboratory"/>
            <person name="Harder C.B."/>
            <person name="Miyauchi S."/>
            <person name="Viragh M."/>
            <person name="Kuo A."/>
            <person name="Thoen E."/>
            <person name="Andreopoulos B."/>
            <person name="Lu D."/>
            <person name="Skrede I."/>
            <person name="Drula E."/>
            <person name="Henrissat B."/>
            <person name="Morin E."/>
            <person name="Kohler A."/>
            <person name="Barry K."/>
            <person name="LaButti K."/>
            <person name="Morin E."/>
            <person name="Salamov A."/>
            <person name="Lipzen A."/>
            <person name="Mereny Z."/>
            <person name="Hegedus B."/>
            <person name="Baldrian P."/>
            <person name="Stursova M."/>
            <person name="Weitz H."/>
            <person name="Taylor A."/>
            <person name="Grigoriev I.V."/>
            <person name="Nagy L.G."/>
            <person name="Martin F."/>
            <person name="Kauserud H."/>
        </authorList>
    </citation>
    <scope>NUCLEOTIDE SEQUENCE</scope>
    <source>
        <strain evidence="2">CBHHK002</strain>
    </source>
</reference>
<keyword evidence="3" id="KW-1185">Reference proteome</keyword>
<dbReference type="EMBL" id="JARIHO010000024">
    <property type="protein sequence ID" value="KAJ7342715.1"/>
    <property type="molecule type" value="Genomic_DNA"/>
</dbReference>
<dbReference type="Proteomes" id="UP001218218">
    <property type="component" value="Unassembled WGS sequence"/>
</dbReference>
<proteinExistence type="predicted"/>
<sequence length="399" mass="43984">MATRVSREYQYRARFWGQSKQSRRCGEGIHAGAVVVQRIKGRNEVCEKQALVAQGHVARPVIRVTVHSGPDIRYAAVPIYLDVFLHRHHANLHPSLSANLLWHRGLASSSAPRAPCADKRPPPAPAPPAPGVDIRRGKDRGAASSHLKAHTGRCDGYSANPIGWRVTASSVPRARTPHSPHPVPTQTWRVSPTLQATELRPALALTRTASPRWKGRAAAGDTEHETRTREGKFACPLIYASNVSAEDNRTRCGEYPLHVRPHPTKTERKPRSQTGLAPNHKGHTPSPALERPSIQFNFGAWIEYKGGGDTDSLSSRSASSCRLANPVCRVSSSAARITCLKEEGEQTSPILAPRLREGKRADARPRGHDVELHNDKRSHWAPRAVSRRVLAFLVMLRRP</sequence>
<evidence type="ECO:0000313" key="3">
    <source>
        <dbReference type="Proteomes" id="UP001218218"/>
    </source>
</evidence>
<dbReference type="AlphaFoldDB" id="A0AAD6ZW57"/>
<feature type="region of interest" description="Disordered" evidence="1">
    <location>
        <begin position="254"/>
        <end position="290"/>
    </location>
</feature>
<evidence type="ECO:0000313" key="2">
    <source>
        <dbReference type="EMBL" id="KAJ7342715.1"/>
    </source>
</evidence>
<protein>
    <submittedName>
        <fullName evidence="2">Uncharacterized protein</fullName>
    </submittedName>
</protein>
<feature type="region of interest" description="Disordered" evidence="1">
    <location>
        <begin position="111"/>
        <end position="154"/>
    </location>
</feature>
<organism evidence="2 3">
    <name type="scientific">Mycena albidolilacea</name>
    <dbReference type="NCBI Taxonomy" id="1033008"/>
    <lineage>
        <taxon>Eukaryota</taxon>
        <taxon>Fungi</taxon>
        <taxon>Dikarya</taxon>
        <taxon>Basidiomycota</taxon>
        <taxon>Agaricomycotina</taxon>
        <taxon>Agaricomycetes</taxon>
        <taxon>Agaricomycetidae</taxon>
        <taxon>Agaricales</taxon>
        <taxon>Marasmiineae</taxon>
        <taxon>Mycenaceae</taxon>
        <taxon>Mycena</taxon>
    </lineage>
</organism>
<accession>A0AAD6ZW57</accession>